<gene>
    <name evidence="6" type="ORF">PF001_g23332</name>
    <name evidence="5" type="ORF">PF004_g22859</name>
    <name evidence="4" type="ORF">PF005_g24071</name>
    <name evidence="2" type="ORF">PF009_g13041</name>
    <name evidence="3" type="ORF">PF011_g22770</name>
</gene>
<evidence type="ECO:0000313" key="7">
    <source>
        <dbReference type="Proteomes" id="UP000429523"/>
    </source>
</evidence>
<reference evidence="7 8" key="1">
    <citation type="submission" date="2018-08" db="EMBL/GenBank/DDBJ databases">
        <title>Genomic investigation of the strawberry pathogen Phytophthora fragariae indicates pathogenicity is determined by transcriptional variation in three key races.</title>
        <authorList>
            <person name="Adams T.M."/>
            <person name="Armitage A.D."/>
            <person name="Sobczyk M.K."/>
            <person name="Bates H.J."/>
            <person name="Dunwell J.M."/>
            <person name="Nellist C.F."/>
            <person name="Harrison R.J."/>
        </authorList>
    </citation>
    <scope>NUCLEOTIDE SEQUENCE [LARGE SCALE GENOMIC DNA]</scope>
    <source>
        <strain evidence="6 9">A4</strain>
        <strain evidence="5 11">BC-23</strain>
        <strain evidence="4 8">NOV-27</strain>
        <strain evidence="2 7">NOV-9</strain>
        <strain evidence="3 10">SCRP245</strain>
    </source>
</reference>
<dbReference type="Proteomes" id="UP000433483">
    <property type="component" value="Unassembled WGS sequence"/>
</dbReference>
<dbReference type="EMBL" id="QXFW01002332">
    <property type="protein sequence ID" value="KAE8979630.1"/>
    <property type="molecule type" value="Genomic_DNA"/>
</dbReference>
<evidence type="ECO:0000313" key="9">
    <source>
        <dbReference type="Proteomes" id="UP000437068"/>
    </source>
</evidence>
<dbReference type="Proteomes" id="UP000437068">
    <property type="component" value="Unassembled WGS sequence"/>
</dbReference>
<evidence type="ECO:0000313" key="5">
    <source>
        <dbReference type="EMBL" id="KAE9187241.1"/>
    </source>
</evidence>
<evidence type="ECO:0000313" key="6">
    <source>
        <dbReference type="EMBL" id="KAE9282395.1"/>
    </source>
</evidence>
<dbReference type="AlphaFoldDB" id="A0A6A4BYG9"/>
<evidence type="ECO:0000313" key="4">
    <source>
        <dbReference type="EMBL" id="KAE9178458.1"/>
    </source>
</evidence>
<dbReference type="EMBL" id="QXGF01000667">
    <property type="protein sequence ID" value="KAE8937035.1"/>
    <property type="molecule type" value="Genomic_DNA"/>
</dbReference>
<dbReference type="EMBL" id="QXGE01002379">
    <property type="protein sequence ID" value="KAE9282395.1"/>
    <property type="molecule type" value="Genomic_DNA"/>
</dbReference>
<name>A0A6A4BYG9_9STRA</name>
<dbReference type="EMBL" id="QXGB01002390">
    <property type="protein sequence ID" value="KAE9178458.1"/>
    <property type="molecule type" value="Genomic_DNA"/>
</dbReference>
<evidence type="ECO:0000313" key="2">
    <source>
        <dbReference type="EMBL" id="KAE8937035.1"/>
    </source>
</evidence>
<proteinExistence type="predicted"/>
<protein>
    <submittedName>
        <fullName evidence="6">Uncharacterized protein</fullName>
    </submittedName>
</protein>
<evidence type="ECO:0000256" key="1">
    <source>
        <dbReference type="SAM" id="MobiDB-lite"/>
    </source>
</evidence>
<accession>A0A6A4BYG9</accession>
<dbReference type="Proteomes" id="UP000476176">
    <property type="component" value="Unassembled WGS sequence"/>
</dbReference>
<feature type="region of interest" description="Disordered" evidence="1">
    <location>
        <begin position="53"/>
        <end position="87"/>
    </location>
</feature>
<evidence type="ECO:0000313" key="3">
    <source>
        <dbReference type="EMBL" id="KAE8979630.1"/>
    </source>
</evidence>
<keyword evidence="8" id="KW-1185">Reference proteome</keyword>
<dbReference type="Proteomes" id="UP000460718">
    <property type="component" value="Unassembled WGS sequence"/>
</dbReference>
<comment type="caution">
    <text evidence="6">The sequence shown here is derived from an EMBL/GenBank/DDBJ whole genome shotgun (WGS) entry which is preliminary data.</text>
</comment>
<evidence type="ECO:0000313" key="8">
    <source>
        <dbReference type="Proteomes" id="UP000433483"/>
    </source>
</evidence>
<dbReference type="Proteomes" id="UP000429523">
    <property type="component" value="Unassembled WGS sequence"/>
</dbReference>
<evidence type="ECO:0000313" key="11">
    <source>
        <dbReference type="Proteomes" id="UP000476176"/>
    </source>
</evidence>
<feature type="compositionally biased region" description="Polar residues" evidence="1">
    <location>
        <begin position="53"/>
        <end position="62"/>
    </location>
</feature>
<sequence length="87" mass="9634">MTKFEMSEDTPSVAPAMTLEHTAFPHPTTAKWQALHRLAAVSGEFVVTSLLSSATPDQQRQAIQEFMEPPKRSGEYQLPRTPHGTTP</sequence>
<dbReference type="EMBL" id="QXGC01002355">
    <property type="protein sequence ID" value="KAE9187241.1"/>
    <property type="molecule type" value="Genomic_DNA"/>
</dbReference>
<organism evidence="6 9">
    <name type="scientific">Phytophthora fragariae</name>
    <dbReference type="NCBI Taxonomy" id="53985"/>
    <lineage>
        <taxon>Eukaryota</taxon>
        <taxon>Sar</taxon>
        <taxon>Stramenopiles</taxon>
        <taxon>Oomycota</taxon>
        <taxon>Peronosporomycetes</taxon>
        <taxon>Peronosporales</taxon>
        <taxon>Peronosporaceae</taxon>
        <taxon>Phytophthora</taxon>
    </lineage>
</organism>
<dbReference type="OrthoDB" id="99746at2759"/>
<evidence type="ECO:0000313" key="10">
    <source>
        <dbReference type="Proteomes" id="UP000460718"/>
    </source>
</evidence>